<dbReference type="GO" id="GO:0016020">
    <property type="term" value="C:membrane"/>
    <property type="evidence" value="ECO:0007669"/>
    <property type="project" value="UniProtKB-SubCell"/>
</dbReference>
<feature type="transmembrane region" description="Helical" evidence="6">
    <location>
        <begin position="12"/>
        <end position="30"/>
    </location>
</feature>
<evidence type="ECO:0000256" key="5">
    <source>
        <dbReference type="ARBA" id="ARBA00023136"/>
    </source>
</evidence>
<keyword evidence="9" id="KW-1185">Reference proteome</keyword>
<evidence type="ECO:0000256" key="4">
    <source>
        <dbReference type="ARBA" id="ARBA00022989"/>
    </source>
</evidence>
<comment type="caution">
    <text evidence="6">Lacks conserved residue(s) required for the propagation of feature annotation.</text>
</comment>
<comment type="subcellular location">
    <subcellularLocation>
        <location evidence="1 6">Membrane</location>
        <topology evidence="1 6">Multi-pass membrane protein</topology>
    </subcellularLocation>
</comment>
<dbReference type="GO" id="GO:0022857">
    <property type="term" value="F:transmembrane transporter activity"/>
    <property type="evidence" value="ECO:0007669"/>
    <property type="project" value="InterPro"/>
</dbReference>
<feature type="transmembrane region" description="Helical" evidence="6">
    <location>
        <begin position="102"/>
        <end position="121"/>
    </location>
</feature>
<evidence type="ECO:0000256" key="6">
    <source>
        <dbReference type="RuleBase" id="RU363077"/>
    </source>
</evidence>
<comment type="caution">
    <text evidence="8">The sequence shown here is derived from an EMBL/GenBank/DDBJ whole genome shotgun (WGS) entry which is preliminary data.</text>
</comment>
<keyword evidence="5 6" id="KW-0472">Membrane</keyword>
<dbReference type="PANTHER" id="PTHR31218">
    <property type="entry name" value="WAT1-RELATED PROTEIN"/>
    <property type="match status" value="1"/>
</dbReference>
<sequence length="172" mass="18166">MAAAMPNLSPGFIFVIACTVSNIVLQATTLGDFPPPMSLCAITSLIGVLLTAAVQYVQDNKIETGWPLVSARQLIGFSLLGGAVNGACVSFNGWAMKKRGPVLVSMFNPIGTVFSVVLSVITLGDAISVGSFAGMCLMFTGLYFFLWAKGKEGYLDVVDLESEFDAENPLLS</sequence>
<keyword evidence="3 6" id="KW-0812">Transmembrane</keyword>
<dbReference type="SUPFAM" id="SSF103481">
    <property type="entry name" value="Multidrug resistance efflux transporter EmrE"/>
    <property type="match status" value="1"/>
</dbReference>
<organism evidence="8 9">
    <name type="scientific">Malus baccata</name>
    <name type="common">Siberian crab apple</name>
    <name type="synonym">Pyrus baccata</name>
    <dbReference type="NCBI Taxonomy" id="106549"/>
    <lineage>
        <taxon>Eukaryota</taxon>
        <taxon>Viridiplantae</taxon>
        <taxon>Streptophyta</taxon>
        <taxon>Embryophyta</taxon>
        <taxon>Tracheophyta</taxon>
        <taxon>Spermatophyta</taxon>
        <taxon>Magnoliopsida</taxon>
        <taxon>eudicotyledons</taxon>
        <taxon>Gunneridae</taxon>
        <taxon>Pentapetalae</taxon>
        <taxon>rosids</taxon>
        <taxon>fabids</taxon>
        <taxon>Rosales</taxon>
        <taxon>Rosaceae</taxon>
        <taxon>Amygdaloideae</taxon>
        <taxon>Maleae</taxon>
        <taxon>Malus</taxon>
    </lineage>
</organism>
<dbReference type="Proteomes" id="UP000315295">
    <property type="component" value="Unassembled WGS sequence"/>
</dbReference>
<reference evidence="8 9" key="1">
    <citation type="journal article" date="2019" name="G3 (Bethesda)">
        <title>Sequencing of a Wild Apple (Malus baccata) Genome Unravels the Differences Between Cultivated and Wild Apple Species Regarding Disease Resistance and Cold Tolerance.</title>
        <authorList>
            <person name="Chen X."/>
        </authorList>
    </citation>
    <scope>NUCLEOTIDE SEQUENCE [LARGE SCALE GENOMIC DNA]</scope>
    <source>
        <strain evidence="9">cv. Shandingzi</strain>
        <tissue evidence="8">Leaves</tissue>
    </source>
</reference>
<evidence type="ECO:0000256" key="1">
    <source>
        <dbReference type="ARBA" id="ARBA00004141"/>
    </source>
</evidence>
<gene>
    <name evidence="8" type="ORF">C1H46_009996</name>
</gene>
<evidence type="ECO:0000256" key="2">
    <source>
        <dbReference type="ARBA" id="ARBA00007635"/>
    </source>
</evidence>
<protein>
    <recommendedName>
        <fullName evidence="6">WAT1-related protein</fullName>
    </recommendedName>
</protein>
<dbReference type="STRING" id="106549.A0A540MZZ5"/>
<feature type="transmembrane region" description="Helical" evidence="6">
    <location>
        <begin position="74"/>
        <end position="95"/>
    </location>
</feature>
<dbReference type="AlphaFoldDB" id="A0A540MZZ5"/>
<dbReference type="InterPro" id="IPR000620">
    <property type="entry name" value="EamA_dom"/>
</dbReference>
<keyword evidence="4 6" id="KW-1133">Transmembrane helix</keyword>
<dbReference type="EMBL" id="VIEB01000141">
    <property type="protein sequence ID" value="TQE04377.1"/>
    <property type="molecule type" value="Genomic_DNA"/>
</dbReference>
<dbReference type="InterPro" id="IPR037185">
    <property type="entry name" value="EmrE-like"/>
</dbReference>
<evidence type="ECO:0000259" key="7">
    <source>
        <dbReference type="Pfam" id="PF00892"/>
    </source>
</evidence>
<name>A0A540MZZ5_MALBA</name>
<comment type="similarity">
    <text evidence="2 6">Belongs to the drug/metabolite transporter (DMT) superfamily. Plant drug/metabolite exporter (P-DME) (TC 2.A.7.4) family.</text>
</comment>
<evidence type="ECO:0000256" key="3">
    <source>
        <dbReference type="ARBA" id="ARBA00022692"/>
    </source>
</evidence>
<dbReference type="Pfam" id="PF00892">
    <property type="entry name" value="EamA"/>
    <property type="match status" value="1"/>
</dbReference>
<feature type="transmembrane region" description="Helical" evidence="6">
    <location>
        <begin position="127"/>
        <end position="146"/>
    </location>
</feature>
<evidence type="ECO:0000313" key="9">
    <source>
        <dbReference type="Proteomes" id="UP000315295"/>
    </source>
</evidence>
<accession>A0A540MZZ5</accession>
<dbReference type="InterPro" id="IPR030184">
    <property type="entry name" value="WAT1-related"/>
</dbReference>
<proteinExistence type="inferred from homology"/>
<evidence type="ECO:0000313" key="8">
    <source>
        <dbReference type="EMBL" id="TQE04377.1"/>
    </source>
</evidence>
<feature type="domain" description="EamA" evidence="7">
    <location>
        <begin position="17"/>
        <end position="146"/>
    </location>
</feature>